<comment type="subcellular location">
    <subcellularLocation>
        <location evidence="1">Cell membrane</location>
        <topology evidence="1">Multi-pass membrane protein</topology>
    </subcellularLocation>
</comment>
<accession>E6LWA2</accession>
<keyword evidence="5 8" id="KW-1133">Transmembrane helix</keyword>
<feature type="transmembrane region" description="Helical" evidence="8">
    <location>
        <begin position="160"/>
        <end position="181"/>
    </location>
</feature>
<comment type="similarity">
    <text evidence="2">Belongs to the UPF0126 family.</text>
</comment>
<name>E6LWA2_9ACTO</name>
<evidence type="ECO:0000256" key="2">
    <source>
        <dbReference type="ARBA" id="ARBA00008193"/>
    </source>
</evidence>
<dbReference type="AlphaFoldDB" id="E6LWA2"/>
<dbReference type="RefSeq" id="WP_004008611.1">
    <property type="nucleotide sequence ID" value="NZ_GL622340.1"/>
</dbReference>
<keyword evidence="3" id="KW-1003">Cell membrane</keyword>
<evidence type="ECO:0000256" key="4">
    <source>
        <dbReference type="ARBA" id="ARBA00022692"/>
    </source>
</evidence>
<dbReference type="GO" id="GO:0005886">
    <property type="term" value="C:plasma membrane"/>
    <property type="evidence" value="ECO:0007669"/>
    <property type="project" value="UniProtKB-SubCell"/>
</dbReference>
<feature type="transmembrane region" description="Helical" evidence="8">
    <location>
        <begin position="187"/>
        <end position="206"/>
    </location>
</feature>
<evidence type="ECO:0000313" key="11">
    <source>
        <dbReference type="Proteomes" id="UP000005573"/>
    </source>
</evidence>
<proteinExistence type="inferred from homology"/>
<feature type="transmembrane region" description="Helical" evidence="8">
    <location>
        <begin position="45"/>
        <end position="66"/>
    </location>
</feature>
<evidence type="ECO:0000259" key="9">
    <source>
        <dbReference type="Pfam" id="PF03458"/>
    </source>
</evidence>
<feature type="transmembrane region" description="Helical" evidence="8">
    <location>
        <begin position="131"/>
        <end position="148"/>
    </location>
</feature>
<protein>
    <recommendedName>
        <fullName evidence="9">Glycine transporter domain-containing protein</fullName>
    </recommendedName>
</protein>
<dbReference type="Pfam" id="PF03458">
    <property type="entry name" value="Gly_transporter"/>
    <property type="match status" value="2"/>
</dbReference>
<dbReference type="EMBL" id="AEPY01000001">
    <property type="protein sequence ID" value="EFU80987.1"/>
    <property type="molecule type" value="Genomic_DNA"/>
</dbReference>
<dbReference type="PANTHER" id="PTHR30506">
    <property type="entry name" value="INNER MEMBRANE PROTEIN"/>
    <property type="match status" value="1"/>
</dbReference>
<evidence type="ECO:0000256" key="3">
    <source>
        <dbReference type="ARBA" id="ARBA00022475"/>
    </source>
</evidence>
<dbReference type="InterPro" id="IPR005115">
    <property type="entry name" value="Gly_transporter"/>
</dbReference>
<feature type="transmembrane region" description="Helical" evidence="8">
    <location>
        <begin position="106"/>
        <end position="125"/>
    </location>
</feature>
<gene>
    <name evidence="10" type="ORF">HMPREF0388_0139</name>
</gene>
<dbReference type="PANTHER" id="PTHR30506:SF3">
    <property type="entry name" value="UPF0126 INNER MEMBRANE PROTEIN YADS-RELATED"/>
    <property type="match status" value="1"/>
</dbReference>
<evidence type="ECO:0000313" key="10">
    <source>
        <dbReference type="EMBL" id="EFU80987.1"/>
    </source>
</evidence>
<evidence type="ECO:0000256" key="7">
    <source>
        <dbReference type="SAM" id="MobiDB-lite"/>
    </source>
</evidence>
<feature type="transmembrane region" description="Helical" evidence="8">
    <location>
        <begin position="78"/>
        <end position="94"/>
    </location>
</feature>
<comment type="caution">
    <text evidence="10">The sequence shown here is derived from an EMBL/GenBank/DDBJ whole genome shotgun (WGS) entry which is preliminary data.</text>
</comment>
<keyword evidence="4 8" id="KW-0812">Transmembrane</keyword>
<evidence type="ECO:0000256" key="6">
    <source>
        <dbReference type="ARBA" id="ARBA00023136"/>
    </source>
</evidence>
<evidence type="ECO:0000256" key="5">
    <source>
        <dbReference type="ARBA" id="ARBA00022989"/>
    </source>
</evidence>
<reference evidence="10 11" key="1">
    <citation type="submission" date="2010-12" db="EMBL/GenBank/DDBJ databases">
        <authorList>
            <person name="Muzny D."/>
            <person name="Qin X."/>
            <person name="Deng J."/>
            <person name="Jiang H."/>
            <person name="Liu Y."/>
            <person name="Qu J."/>
            <person name="Song X.-Z."/>
            <person name="Zhang L."/>
            <person name="Thornton R."/>
            <person name="Coyle M."/>
            <person name="Francisco L."/>
            <person name="Jackson L."/>
            <person name="Javaid M."/>
            <person name="Korchina V."/>
            <person name="Kovar C."/>
            <person name="Mata R."/>
            <person name="Mathew T."/>
            <person name="Ngo R."/>
            <person name="Nguyen L."/>
            <person name="Nguyen N."/>
            <person name="Okwuonu G."/>
            <person name="Ongeri F."/>
            <person name="Pham C."/>
            <person name="Simmons D."/>
            <person name="Wilczek-Boney K."/>
            <person name="Hale W."/>
            <person name="Jakkamsetti A."/>
            <person name="Pham P."/>
            <person name="Ruth R."/>
            <person name="San Lucas F."/>
            <person name="Warren J."/>
            <person name="Zhang J."/>
            <person name="Zhao Z."/>
            <person name="Zhou C."/>
            <person name="Zhu D."/>
            <person name="Lee S."/>
            <person name="Bess C."/>
            <person name="Blankenburg K."/>
            <person name="Forbes L."/>
            <person name="Fu Q."/>
            <person name="Gubbala S."/>
            <person name="Hirani K."/>
            <person name="Jayaseelan J.C."/>
            <person name="Lara F."/>
            <person name="Munidasa M."/>
            <person name="Palculict T."/>
            <person name="Patil S."/>
            <person name="Pu L.-L."/>
            <person name="Saada N."/>
            <person name="Tang L."/>
            <person name="Weissenberger G."/>
            <person name="Zhu Y."/>
            <person name="Hemphill L."/>
            <person name="Shang Y."/>
            <person name="Youmans B."/>
            <person name="Ayvaz T."/>
            <person name="Ross M."/>
            <person name="Santibanez J."/>
            <person name="Aqrawi P."/>
            <person name="Gross S."/>
            <person name="Joshi V."/>
            <person name="Fowler G."/>
            <person name="Nazareth L."/>
            <person name="Reid J."/>
            <person name="Worley K."/>
            <person name="Petrosino J."/>
            <person name="Highlander S."/>
            <person name="Gibbs R."/>
        </authorList>
    </citation>
    <scope>NUCLEOTIDE SEQUENCE [LARGE SCALE GENOMIC DNA]</scope>
    <source>
        <strain evidence="10 11">ATCC 51333</strain>
    </source>
</reference>
<feature type="domain" description="Glycine transporter" evidence="9">
    <location>
        <begin position="107"/>
        <end position="179"/>
    </location>
</feature>
<feature type="region of interest" description="Disordered" evidence="7">
    <location>
        <begin position="251"/>
        <end position="273"/>
    </location>
</feature>
<feature type="domain" description="Glycine transporter" evidence="9">
    <location>
        <begin position="21"/>
        <end position="92"/>
    </location>
</feature>
<organism evidence="10 11">
    <name type="scientific">Mobiluncus curtisii ATCC 51333</name>
    <dbReference type="NCBI Taxonomy" id="887326"/>
    <lineage>
        <taxon>Bacteria</taxon>
        <taxon>Bacillati</taxon>
        <taxon>Actinomycetota</taxon>
        <taxon>Actinomycetes</taxon>
        <taxon>Actinomycetales</taxon>
        <taxon>Actinomycetaceae</taxon>
        <taxon>Mobiluncus</taxon>
    </lineage>
</organism>
<evidence type="ECO:0000256" key="8">
    <source>
        <dbReference type="SAM" id="Phobius"/>
    </source>
</evidence>
<dbReference type="Proteomes" id="UP000005573">
    <property type="component" value="Unassembled WGS sequence"/>
</dbReference>
<sequence length="273" mass="29255">MTNTVLAQISFSSLLPDMFRALDITGVLLNGILGGRLARQKHFDLVGFGVLAVVSALGGGIVRDLMLNNAPPVALTDKFYLTMALAGALVAGLWKFDGKWSRRTLLLFDALVLGIWAGTGTQKALSLGFDVIPSILMGVITAIGGGMIRDIAAGNVPMVFGGSSLYAIPAILAASADAAFYKLGYPMTGLVAAILVGSILTILASWRRWVLPETHEWTISMTHQQWKAAQRARQLARGEYPDAKTKKLWKNKFSTGETEKDSDNGDSGTTLEK</sequence>
<keyword evidence="6 8" id="KW-0472">Membrane</keyword>
<dbReference type="HOGENOM" id="CLU_064906_0_1_11"/>
<evidence type="ECO:0000256" key="1">
    <source>
        <dbReference type="ARBA" id="ARBA00004651"/>
    </source>
</evidence>